<sequence>MTAAVAVLAVLVVVAVLVTAGGPVLAGHPVYPALLAVTLLVAVVALVRAVRRRRPPPRRSAWRRAAGLLVVVLAVAWVAALWWLRPFGAQEPALAALASDDAVTVTQTPTTLVLAPTGAPEGTTGTALLLQPGARVDARAYAAVVRPLAAAGHLVVVPKQPLGIGFLSLGALDAARDAHPDVERWVVGGHSLGGTAAAVEAVDAGAGGTPVAGLLLWASYPADDVSSTLDAQVLSVSASEDGLATPADITASVADLPPGAELVVVEGAVHAFFGDYGPQPGDGTPTVDRATARAEITAASLGLLDEVSG</sequence>
<keyword evidence="1" id="KW-0472">Membrane</keyword>
<dbReference type="Proteomes" id="UP000276232">
    <property type="component" value="Unassembled WGS sequence"/>
</dbReference>
<dbReference type="OrthoDB" id="9780932at2"/>
<protein>
    <submittedName>
        <fullName evidence="3">Alpha/beta hydrolase family protein</fullName>
    </submittedName>
</protein>
<reference evidence="3 4" key="1">
    <citation type="journal article" date="2015" name="Stand. Genomic Sci.">
        <title>Genomic Encyclopedia of Bacterial and Archaeal Type Strains, Phase III: the genomes of soil and plant-associated and newly described type strains.</title>
        <authorList>
            <person name="Whitman W.B."/>
            <person name="Woyke T."/>
            <person name="Klenk H.P."/>
            <person name="Zhou Y."/>
            <person name="Lilburn T.G."/>
            <person name="Beck B.J."/>
            <person name="De Vos P."/>
            <person name="Vandamme P."/>
            <person name="Eisen J.A."/>
            <person name="Garrity G."/>
            <person name="Hugenholtz P."/>
            <person name="Kyrpides N.C."/>
        </authorList>
    </citation>
    <scope>NUCLEOTIDE SEQUENCE [LARGE SCALE GENOMIC DNA]</scope>
    <source>
        <strain evidence="3 4">CECT 7306</strain>
    </source>
</reference>
<dbReference type="AlphaFoldDB" id="A0A3N1HMM2"/>
<keyword evidence="4" id="KW-1185">Reference proteome</keyword>
<dbReference type="EMBL" id="RJKN01000003">
    <property type="protein sequence ID" value="ROP43721.1"/>
    <property type="molecule type" value="Genomic_DNA"/>
</dbReference>
<dbReference type="SUPFAM" id="SSF53474">
    <property type="entry name" value="alpha/beta-Hydrolases"/>
    <property type="match status" value="1"/>
</dbReference>
<feature type="transmembrane region" description="Helical" evidence="1">
    <location>
        <begin position="30"/>
        <end position="50"/>
    </location>
</feature>
<keyword evidence="1" id="KW-1133">Transmembrane helix</keyword>
<dbReference type="InterPro" id="IPR029059">
    <property type="entry name" value="AB_hydrolase_5"/>
</dbReference>
<keyword evidence="1" id="KW-0812">Transmembrane</keyword>
<dbReference type="GO" id="GO:0016787">
    <property type="term" value="F:hydrolase activity"/>
    <property type="evidence" value="ECO:0007669"/>
    <property type="project" value="UniProtKB-KW"/>
</dbReference>
<feature type="transmembrane region" description="Helical" evidence="1">
    <location>
        <begin position="62"/>
        <end position="84"/>
    </location>
</feature>
<evidence type="ECO:0000313" key="4">
    <source>
        <dbReference type="Proteomes" id="UP000276232"/>
    </source>
</evidence>
<organism evidence="3 4">
    <name type="scientific">Pseudokineococcus lusitanus</name>
    <dbReference type="NCBI Taxonomy" id="763993"/>
    <lineage>
        <taxon>Bacteria</taxon>
        <taxon>Bacillati</taxon>
        <taxon>Actinomycetota</taxon>
        <taxon>Actinomycetes</taxon>
        <taxon>Kineosporiales</taxon>
        <taxon>Kineosporiaceae</taxon>
        <taxon>Pseudokineococcus</taxon>
    </lineage>
</organism>
<accession>A0A3N1HMM2</accession>
<dbReference type="InParanoid" id="A0A3N1HMM2"/>
<dbReference type="Gene3D" id="3.40.50.1820">
    <property type="entry name" value="alpha/beta hydrolase"/>
    <property type="match status" value="1"/>
</dbReference>
<dbReference type="Pfam" id="PF12695">
    <property type="entry name" value="Abhydrolase_5"/>
    <property type="match status" value="1"/>
</dbReference>
<name>A0A3N1HMM2_9ACTN</name>
<feature type="domain" description="Alpha/beta hydrolase fold-5" evidence="2">
    <location>
        <begin position="128"/>
        <end position="289"/>
    </location>
</feature>
<keyword evidence="3" id="KW-0378">Hydrolase</keyword>
<comment type="caution">
    <text evidence="3">The sequence shown here is derived from an EMBL/GenBank/DDBJ whole genome shotgun (WGS) entry which is preliminary data.</text>
</comment>
<evidence type="ECO:0000259" key="2">
    <source>
        <dbReference type="Pfam" id="PF12695"/>
    </source>
</evidence>
<gene>
    <name evidence="3" type="ORF">EDC03_1315</name>
</gene>
<dbReference type="RefSeq" id="WP_123379427.1">
    <property type="nucleotide sequence ID" value="NZ_RJKN01000003.1"/>
</dbReference>
<evidence type="ECO:0000313" key="3">
    <source>
        <dbReference type="EMBL" id="ROP43721.1"/>
    </source>
</evidence>
<dbReference type="InterPro" id="IPR029058">
    <property type="entry name" value="AB_hydrolase_fold"/>
</dbReference>
<evidence type="ECO:0000256" key="1">
    <source>
        <dbReference type="SAM" id="Phobius"/>
    </source>
</evidence>
<proteinExistence type="predicted"/>